<dbReference type="EMBL" id="VNHW01000006">
    <property type="protein sequence ID" value="TYP87429.1"/>
    <property type="molecule type" value="Genomic_DNA"/>
</dbReference>
<comment type="caution">
    <text evidence="1">The sequence shown here is derived from an EMBL/GenBank/DDBJ whole genome shotgun (WGS) entry which is preliminary data.</text>
</comment>
<dbReference type="AlphaFoldDB" id="A0A5S5CYJ2"/>
<proteinExistence type="predicted"/>
<sequence>MERRRRRQPSCGDSRTTGTQLAESLLDLRNGQQSLVGVHVAAIGYTTRHNAGFIDVLQQCAHATAARYWGATPRRAVRVRFRRRYKVRVVMPCAAATFWSARRC</sequence>
<organism evidence="1 2">
    <name type="scientific">Blastococcus xanthinilyticus</name>
    <dbReference type="NCBI Taxonomy" id="1564164"/>
    <lineage>
        <taxon>Bacteria</taxon>
        <taxon>Bacillati</taxon>
        <taxon>Actinomycetota</taxon>
        <taxon>Actinomycetes</taxon>
        <taxon>Geodermatophilales</taxon>
        <taxon>Geodermatophilaceae</taxon>
        <taxon>Blastococcus</taxon>
    </lineage>
</organism>
<reference evidence="1 2" key="1">
    <citation type="submission" date="2019-07" db="EMBL/GenBank/DDBJ databases">
        <title>Genomic Encyclopedia of Archaeal and Bacterial Type Strains, Phase II (KMG-II): from individual species to whole genera.</title>
        <authorList>
            <person name="Goeker M."/>
        </authorList>
    </citation>
    <scope>NUCLEOTIDE SEQUENCE [LARGE SCALE GENOMIC DNA]</scope>
    <source>
        <strain evidence="1 2">DSM 46842</strain>
    </source>
</reference>
<accession>A0A5S5CYJ2</accession>
<evidence type="ECO:0000313" key="2">
    <source>
        <dbReference type="Proteomes" id="UP000322499"/>
    </source>
</evidence>
<gene>
    <name evidence="1" type="ORF">BD833_10616</name>
</gene>
<name>A0A5S5CYJ2_9ACTN</name>
<dbReference type="Proteomes" id="UP000322499">
    <property type="component" value="Unassembled WGS sequence"/>
</dbReference>
<keyword evidence="2" id="KW-1185">Reference proteome</keyword>
<protein>
    <submittedName>
        <fullName evidence="1">Uncharacterized protein</fullName>
    </submittedName>
</protein>
<evidence type="ECO:0000313" key="1">
    <source>
        <dbReference type="EMBL" id="TYP87429.1"/>
    </source>
</evidence>